<evidence type="ECO:0000313" key="1">
    <source>
        <dbReference type="EMBL" id="KAG0730207.1"/>
    </source>
</evidence>
<dbReference type="EMBL" id="JACEEZ010000381">
    <property type="protein sequence ID" value="KAG0730207.1"/>
    <property type="molecule type" value="Genomic_DNA"/>
</dbReference>
<proteinExistence type="predicted"/>
<protein>
    <submittedName>
        <fullName evidence="1">Uncharacterized protein</fullName>
    </submittedName>
</protein>
<dbReference type="Proteomes" id="UP000770661">
    <property type="component" value="Unassembled WGS sequence"/>
</dbReference>
<accession>A0A8J4YLW9</accession>
<keyword evidence="2" id="KW-1185">Reference proteome</keyword>
<sequence>MERRSDLTSYPLVATSHKYALKHCSLDMTLAAHGRLFLIQNPCTRHVCSDQHTKIGHGQRLPGLLKETNAVHLQQSYEPSPATKFTLSRVGTTVSERTVYIIYSRFISALH</sequence>
<comment type="caution">
    <text evidence="1">The sequence shown here is derived from an EMBL/GenBank/DDBJ whole genome shotgun (WGS) entry which is preliminary data.</text>
</comment>
<reference evidence="1" key="1">
    <citation type="submission" date="2020-07" db="EMBL/GenBank/DDBJ databases">
        <title>The High-quality genome of the commercially important snow crab, Chionoecetes opilio.</title>
        <authorList>
            <person name="Jeong J.-H."/>
            <person name="Ryu S."/>
        </authorList>
    </citation>
    <scope>NUCLEOTIDE SEQUENCE</scope>
    <source>
        <strain evidence="1">MADBK_172401_WGS</strain>
        <tissue evidence="1">Digestive gland</tissue>
    </source>
</reference>
<evidence type="ECO:0000313" key="2">
    <source>
        <dbReference type="Proteomes" id="UP000770661"/>
    </source>
</evidence>
<name>A0A8J4YLW9_CHIOP</name>
<organism evidence="1 2">
    <name type="scientific">Chionoecetes opilio</name>
    <name type="common">Atlantic snow crab</name>
    <name type="synonym">Cancer opilio</name>
    <dbReference type="NCBI Taxonomy" id="41210"/>
    <lineage>
        <taxon>Eukaryota</taxon>
        <taxon>Metazoa</taxon>
        <taxon>Ecdysozoa</taxon>
        <taxon>Arthropoda</taxon>
        <taxon>Crustacea</taxon>
        <taxon>Multicrustacea</taxon>
        <taxon>Malacostraca</taxon>
        <taxon>Eumalacostraca</taxon>
        <taxon>Eucarida</taxon>
        <taxon>Decapoda</taxon>
        <taxon>Pleocyemata</taxon>
        <taxon>Brachyura</taxon>
        <taxon>Eubrachyura</taxon>
        <taxon>Majoidea</taxon>
        <taxon>Majidae</taxon>
        <taxon>Chionoecetes</taxon>
    </lineage>
</organism>
<gene>
    <name evidence="1" type="ORF">GWK47_028730</name>
</gene>
<dbReference type="AlphaFoldDB" id="A0A8J4YLW9"/>